<evidence type="ECO:0000259" key="3">
    <source>
        <dbReference type="PROSITE" id="PS51186"/>
    </source>
</evidence>
<dbReference type="InterPro" id="IPR000182">
    <property type="entry name" value="GNAT_dom"/>
</dbReference>
<dbReference type="CDD" id="cd04301">
    <property type="entry name" value="NAT_SF"/>
    <property type="match status" value="1"/>
</dbReference>
<proteinExistence type="predicted"/>
<dbReference type="InterPro" id="IPR016181">
    <property type="entry name" value="Acyl_CoA_acyltransferase"/>
</dbReference>
<dbReference type="Gene3D" id="3.40.630.30">
    <property type="match status" value="1"/>
</dbReference>
<dbReference type="KEGG" id="cfus:CYFUS_005558"/>
<evidence type="ECO:0000313" key="4">
    <source>
        <dbReference type="EMBL" id="ATB40110.1"/>
    </source>
</evidence>
<organism evidence="4 5">
    <name type="scientific">Cystobacter fuscus</name>
    <dbReference type="NCBI Taxonomy" id="43"/>
    <lineage>
        <taxon>Bacteria</taxon>
        <taxon>Pseudomonadati</taxon>
        <taxon>Myxococcota</taxon>
        <taxon>Myxococcia</taxon>
        <taxon>Myxococcales</taxon>
        <taxon>Cystobacterineae</taxon>
        <taxon>Archangiaceae</taxon>
        <taxon>Cystobacter</taxon>
    </lineage>
</organism>
<gene>
    <name evidence="4" type="ORF">CYFUS_005558</name>
</gene>
<keyword evidence="1 4" id="KW-0808">Transferase</keyword>
<dbReference type="GO" id="GO:0016747">
    <property type="term" value="F:acyltransferase activity, transferring groups other than amino-acyl groups"/>
    <property type="evidence" value="ECO:0007669"/>
    <property type="project" value="InterPro"/>
</dbReference>
<evidence type="ECO:0000313" key="5">
    <source>
        <dbReference type="Proteomes" id="UP000217257"/>
    </source>
</evidence>
<feature type="domain" description="N-acetyltransferase" evidence="3">
    <location>
        <begin position="5"/>
        <end position="159"/>
    </location>
</feature>
<dbReference type="AlphaFoldDB" id="A0A250J977"/>
<reference evidence="4 5" key="1">
    <citation type="submission" date="2017-06" db="EMBL/GenBank/DDBJ databases">
        <title>Sequencing and comparative analysis of myxobacterial genomes.</title>
        <authorList>
            <person name="Rupp O."/>
            <person name="Goesmann A."/>
            <person name="Sogaard-Andersen L."/>
        </authorList>
    </citation>
    <scope>NUCLEOTIDE SEQUENCE [LARGE SCALE GENOMIC DNA]</scope>
    <source>
        <strain evidence="4 5">DSM 52655</strain>
    </source>
</reference>
<dbReference type="RefSeq" id="WP_095988034.1">
    <property type="nucleotide sequence ID" value="NZ_CP022098.1"/>
</dbReference>
<dbReference type="PANTHER" id="PTHR43877:SF1">
    <property type="entry name" value="ACETYLTRANSFERASE"/>
    <property type="match status" value="1"/>
</dbReference>
<keyword evidence="2" id="KW-0012">Acyltransferase</keyword>
<dbReference type="Proteomes" id="UP000217257">
    <property type="component" value="Chromosome"/>
</dbReference>
<sequence length="159" mass="18032">MTSPLFIREALPEDAAAVWAVQQAAFLPLAPRLPSRPTALREDEAYWRQHLERVPRRTVVVHVDGELVAAGRVDGAMPQGELKRIAVHPSWQSRGVGRRLVEALEAHARELGFVRLRAGTRKRLPDNQAFYERLGYRVVALEPYPPGIDDHTVWMEKDL</sequence>
<dbReference type="Pfam" id="PF00583">
    <property type="entry name" value="Acetyltransf_1"/>
    <property type="match status" value="1"/>
</dbReference>
<dbReference type="PANTHER" id="PTHR43877">
    <property type="entry name" value="AMINOALKYLPHOSPHONATE N-ACETYLTRANSFERASE-RELATED-RELATED"/>
    <property type="match status" value="1"/>
</dbReference>
<protein>
    <submittedName>
        <fullName evidence="4">GNAT family N-acetyltransferase</fullName>
    </submittedName>
</protein>
<accession>A0A250J977</accession>
<dbReference type="PROSITE" id="PS51186">
    <property type="entry name" value="GNAT"/>
    <property type="match status" value="1"/>
</dbReference>
<dbReference type="EMBL" id="CP022098">
    <property type="protein sequence ID" value="ATB40110.1"/>
    <property type="molecule type" value="Genomic_DNA"/>
</dbReference>
<name>A0A250J977_9BACT</name>
<dbReference type="InterPro" id="IPR050832">
    <property type="entry name" value="Bact_Acetyltransf"/>
</dbReference>
<evidence type="ECO:0000256" key="2">
    <source>
        <dbReference type="ARBA" id="ARBA00023315"/>
    </source>
</evidence>
<dbReference type="SUPFAM" id="SSF55729">
    <property type="entry name" value="Acyl-CoA N-acyltransferases (Nat)"/>
    <property type="match status" value="1"/>
</dbReference>
<evidence type="ECO:0000256" key="1">
    <source>
        <dbReference type="ARBA" id="ARBA00022679"/>
    </source>
</evidence>